<evidence type="ECO:0000313" key="8">
    <source>
        <dbReference type="Proteomes" id="UP000515344"/>
    </source>
</evidence>
<protein>
    <submittedName>
        <fullName evidence="7">Sulfatase-like hydrolase/transferase</fullName>
    </submittedName>
</protein>
<accession>A0A7G5XCQ5</accession>
<keyword evidence="5" id="KW-0732">Signal</keyword>
<keyword evidence="2" id="KW-0479">Metal-binding</keyword>
<dbReference type="AlphaFoldDB" id="A0A7G5XCQ5"/>
<dbReference type="EMBL" id="CP060007">
    <property type="protein sequence ID" value="QNA43258.1"/>
    <property type="molecule type" value="Genomic_DNA"/>
</dbReference>
<dbReference type="PROSITE" id="PS00523">
    <property type="entry name" value="SULFATASE_1"/>
    <property type="match status" value="1"/>
</dbReference>
<dbReference type="PANTHER" id="PTHR42693:SF53">
    <property type="entry name" value="ENDO-4-O-SULFATASE"/>
    <property type="match status" value="1"/>
</dbReference>
<dbReference type="Gene3D" id="3.30.1120.10">
    <property type="match status" value="1"/>
</dbReference>
<evidence type="ECO:0000256" key="4">
    <source>
        <dbReference type="ARBA" id="ARBA00022837"/>
    </source>
</evidence>
<reference evidence="8" key="1">
    <citation type="submission" date="2020-08" db="EMBL/GenBank/DDBJ databases">
        <title>Lacibacter sp. S13-6-6 genome sequencing.</title>
        <authorList>
            <person name="Jin L."/>
        </authorList>
    </citation>
    <scope>NUCLEOTIDE SEQUENCE [LARGE SCALE GENOMIC DNA]</scope>
    <source>
        <strain evidence="8">S13-6-6</strain>
    </source>
</reference>
<keyword evidence="3 7" id="KW-0378">Hydrolase</keyword>
<dbReference type="RefSeq" id="WP_182801523.1">
    <property type="nucleotide sequence ID" value="NZ_CP060007.1"/>
</dbReference>
<evidence type="ECO:0000313" key="7">
    <source>
        <dbReference type="EMBL" id="QNA43258.1"/>
    </source>
</evidence>
<dbReference type="Gene3D" id="3.40.720.10">
    <property type="entry name" value="Alkaline Phosphatase, subunit A"/>
    <property type="match status" value="1"/>
</dbReference>
<comment type="similarity">
    <text evidence="1">Belongs to the sulfatase family.</text>
</comment>
<name>A0A7G5XCQ5_9BACT</name>
<organism evidence="7 8">
    <name type="scientific">Lacibacter sediminis</name>
    <dbReference type="NCBI Taxonomy" id="2760713"/>
    <lineage>
        <taxon>Bacteria</taxon>
        <taxon>Pseudomonadati</taxon>
        <taxon>Bacteroidota</taxon>
        <taxon>Chitinophagia</taxon>
        <taxon>Chitinophagales</taxon>
        <taxon>Chitinophagaceae</taxon>
        <taxon>Lacibacter</taxon>
    </lineage>
</organism>
<dbReference type="InterPro" id="IPR050738">
    <property type="entry name" value="Sulfatase"/>
</dbReference>
<dbReference type="PANTHER" id="PTHR42693">
    <property type="entry name" value="ARYLSULFATASE FAMILY MEMBER"/>
    <property type="match status" value="1"/>
</dbReference>
<dbReference type="Proteomes" id="UP000515344">
    <property type="component" value="Chromosome"/>
</dbReference>
<evidence type="ECO:0000256" key="2">
    <source>
        <dbReference type="ARBA" id="ARBA00022723"/>
    </source>
</evidence>
<dbReference type="InterPro" id="IPR017850">
    <property type="entry name" value="Alkaline_phosphatase_core_sf"/>
</dbReference>
<evidence type="ECO:0000259" key="6">
    <source>
        <dbReference type="Pfam" id="PF00884"/>
    </source>
</evidence>
<evidence type="ECO:0000256" key="3">
    <source>
        <dbReference type="ARBA" id="ARBA00022801"/>
    </source>
</evidence>
<keyword evidence="8" id="KW-1185">Reference proteome</keyword>
<keyword evidence="4" id="KW-0106">Calcium</keyword>
<evidence type="ECO:0000256" key="1">
    <source>
        <dbReference type="ARBA" id="ARBA00008779"/>
    </source>
</evidence>
<feature type="domain" description="Sulfatase N-terminal" evidence="6">
    <location>
        <begin position="25"/>
        <end position="341"/>
    </location>
</feature>
<dbReference type="SUPFAM" id="SSF53649">
    <property type="entry name" value="Alkaline phosphatase-like"/>
    <property type="match status" value="1"/>
</dbReference>
<dbReference type="Pfam" id="PF00884">
    <property type="entry name" value="Sulfatase"/>
    <property type="match status" value="1"/>
</dbReference>
<evidence type="ECO:0000256" key="5">
    <source>
        <dbReference type="SAM" id="SignalP"/>
    </source>
</evidence>
<dbReference type="GO" id="GO:0046872">
    <property type="term" value="F:metal ion binding"/>
    <property type="evidence" value="ECO:0007669"/>
    <property type="project" value="UniProtKB-KW"/>
</dbReference>
<dbReference type="InterPro" id="IPR000917">
    <property type="entry name" value="Sulfatase_N"/>
</dbReference>
<dbReference type="PROSITE" id="PS00149">
    <property type="entry name" value="SULFATASE_2"/>
    <property type="match status" value="1"/>
</dbReference>
<feature type="chain" id="PRO_5028853854" evidence="5">
    <location>
        <begin position="22"/>
        <end position="440"/>
    </location>
</feature>
<dbReference type="InterPro" id="IPR024607">
    <property type="entry name" value="Sulfatase_CS"/>
</dbReference>
<sequence length="440" mass="49231">MNSKWFILAAVLLVLNNFSFAQQRPNIIYIMADDLGYADLSCYGRKDYQTPHLDKLASQGMKFTNAYAGAPVCTPTRTSFMTGRYPARTSIGLLEPWVPSKRDSAIGLHAADHSVAALVKKAGYETALIGKWHLGVGPSFSPLDNGFDYFFGIYTGAADYISHKGDGGKNDLYENRNPVYTKGYTTELLGTKTISFLKQAHNKPFFLSLQFTAPHWPWQGPNDPALPDSIPMSAKLMQTMGKPDAYKEMMKSLDDQVGVIMKTLDETGLAANTIVIFTSDNGGEKFSDMGPYAKMKMTVWEGGVRVPAFVRWPGKIKANTVSHQQVITMDWTATILAAAGAKTNEKYALDGIDLLPVLTANQQIVPRTFYWRIFQRRNQYAILDHNWKYIVDETGEYLFDLSVDEGERNNLITTKPAKAEELKKKYKSWEQSVLTPLPLQ</sequence>
<gene>
    <name evidence="7" type="ORF">H4075_14360</name>
</gene>
<dbReference type="KEGG" id="lacs:H4075_14360"/>
<feature type="signal peptide" evidence="5">
    <location>
        <begin position="1"/>
        <end position="21"/>
    </location>
</feature>
<dbReference type="GO" id="GO:0004065">
    <property type="term" value="F:arylsulfatase activity"/>
    <property type="evidence" value="ECO:0007669"/>
    <property type="project" value="TreeGrafter"/>
</dbReference>
<proteinExistence type="inferred from homology"/>